<feature type="transmembrane region" description="Helical" evidence="8">
    <location>
        <begin position="12"/>
        <end position="33"/>
    </location>
</feature>
<sequence>MKNPASFPKLPNLLTSAGQVALAYGTLLMLPGYSLFEKPAECLDWTNMVLFSSRVLLLISGWLYVEKASKSKKKATTTSTKKKALSVLSVFLITLAGIFLFHTLAVLFGAPLTEMVEHTWSGSTYISLLLVFPASAVFHTDRNAWNRVFLQTGPENYGERFAYYPMISGVFGAWLGAIVIPLDWDRPWQAWPIPCVLGALLGYTVGICLALIKQDSSPKKLGKLRTE</sequence>
<dbReference type="InParanoid" id="A0A1Y1Z4R4"/>
<dbReference type="GO" id="GO:0006506">
    <property type="term" value="P:GPI anchor biosynthetic process"/>
    <property type="evidence" value="ECO:0007669"/>
    <property type="project" value="UniProtKB-UniPathway"/>
</dbReference>
<comment type="pathway">
    <text evidence="2">Glycolipid biosynthesis; glycosylphosphatidylinositol-anchor biosynthesis.</text>
</comment>
<evidence type="ECO:0000313" key="9">
    <source>
        <dbReference type="EMBL" id="ORY05253.1"/>
    </source>
</evidence>
<keyword evidence="6 8" id="KW-1133">Transmembrane helix</keyword>
<keyword evidence="5" id="KW-0256">Endoplasmic reticulum</keyword>
<evidence type="ECO:0000256" key="7">
    <source>
        <dbReference type="ARBA" id="ARBA00023136"/>
    </source>
</evidence>
<evidence type="ECO:0000313" key="10">
    <source>
        <dbReference type="Proteomes" id="UP000193498"/>
    </source>
</evidence>
<evidence type="ECO:0000256" key="3">
    <source>
        <dbReference type="ARBA" id="ARBA00022502"/>
    </source>
</evidence>
<feature type="transmembrane region" description="Helical" evidence="8">
    <location>
        <begin position="161"/>
        <end position="182"/>
    </location>
</feature>
<keyword evidence="7 8" id="KW-0472">Membrane</keyword>
<evidence type="ECO:0000256" key="6">
    <source>
        <dbReference type="ARBA" id="ARBA00022989"/>
    </source>
</evidence>
<comment type="subcellular location">
    <subcellularLocation>
        <location evidence="1">Endoplasmic reticulum membrane</location>
        <topology evidence="1">Multi-pass membrane protein</topology>
    </subcellularLocation>
</comment>
<gene>
    <name evidence="9" type="ORF">K493DRAFT_42767</name>
</gene>
<keyword evidence="4 8" id="KW-0812">Transmembrane</keyword>
<dbReference type="InterPro" id="IPR009580">
    <property type="entry name" value="GPI_biosynthesis_protein_Pig-F"/>
</dbReference>
<feature type="transmembrane region" description="Helical" evidence="8">
    <location>
        <begin position="122"/>
        <end position="140"/>
    </location>
</feature>
<evidence type="ECO:0000256" key="4">
    <source>
        <dbReference type="ARBA" id="ARBA00022692"/>
    </source>
</evidence>
<dbReference type="Proteomes" id="UP000193498">
    <property type="component" value="Unassembled WGS sequence"/>
</dbReference>
<dbReference type="STRING" id="1314790.A0A1Y1Z4R4"/>
<dbReference type="AlphaFoldDB" id="A0A1Y1Z4R4"/>
<proteinExistence type="predicted"/>
<evidence type="ECO:0000256" key="2">
    <source>
        <dbReference type="ARBA" id="ARBA00004687"/>
    </source>
</evidence>
<feature type="transmembrane region" description="Helical" evidence="8">
    <location>
        <begin position="188"/>
        <end position="212"/>
    </location>
</feature>
<keyword evidence="3" id="KW-0337">GPI-anchor biosynthesis</keyword>
<reference evidence="9 10" key="1">
    <citation type="submission" date="2016-07" db="EMBL/GenBank/DDBJ databases">
        <title>Pervasive Adenine N6-methylation of Active Genes in Fungi.</title>
        <authorList>
            <consortium name="DOE Joint Genome Institute"/>
            <person name="Mondo S.J."/>
            <person name="Dannebaum R.O."/>
            <person name="Kuo R.C."/>
            <person name="Labutti K."/>
            <person name="Haridas S."/>
            <person name="Kuo A."/>
            <person name="Salamov A."/>
            <person name="Ahrendt S.R."/>
            <person name="Lipzen A."/>
            <person name="Sullivan W."/>
            <person name="Andreopoulos W.B."/>
            <person name="Clum A."/>
            <person name="Lindquist E."/>
            <person name="Daum C."/>
            <person name="Ramamoorthy G.K."/>
            <person name="Gryganskyi A."/>
            <person name="Culley D."/>
            <person name="Magnuson J.K."/>
            <person name="James T.Y."/>
            <person name="O'Malley M.A."/>
            <person name="Stajich J.E."/>
            <person name="Spatafora J.W."/>
            <person name="Visel A."/>
            <person name="Grigoriev I.V."/>
        </authorList>
    </citation>
    <scope>NUCLEOTIDE SEQUENCE [LARGE SCALE GENOMIC DNA]</scope>
    <source>
        <strain evidence="9 10">CBS 931.73</strain>
    </source>
</reference>
<dbReference type="GO" id="GO:0005789">
    <property type="term" value="C:endoplasmic reticulum membrane"/>
    <property type="evidence" value="ECO:0007669"/>
    <property type="project" value="UniProtKB-SubCell"/>
</dbReference>
<feature type="transmembrane region" description="Helical" evidence="8">
    <location>
        <begin position="45"/>
        <end position="65"/>
    </location>
</feature>
<evidence type="ECO:0000256" key="1">
    <source>
        <dbReference type="ARBA" id="ARBA00004477"/>
    </source>
</evidence>
<accession>A0A1Y1Z4R4</accession>
<protein>
    <submittedName>
        <fullName evidence="9">PIG-F-domain-containing protein</fullName>
    </submittedName>
</protein>
<dbReference type="OrthoDB" id="17366at2759"/>
<keyword evidence="10" id="KW-1185">Reference proteome</keyword>
<dbReference type="EMBL" id="MCFE01000027">
    <property type="protein sequence ID" value="ORY05253.1"/>
    <property type="molecule type" value="Genomic_DNA"/>
</dbReference>
<feature type="transmembrane region" description="Helical" evidence="8">
    <location>
        <begin position="85"/>
        <end position="110"/>
    </location>
</feature>
<dbReference type="UniPathway" id="UPA00196"/>
<name>A0A1Y1Z4R4_9FUNG</name>
<evidence type="ECO:0000256" key="5">
    <source>
        <dbReference type="ARBA" id="ARBA00022824"/>
    </source>
</evidence>
<organism evidence="9 10">
    <name type="scientific">Basidiobolus meristosporus CBS 931.73</name>
    <dbReference type="NCBI Taxonomy" id="1314790"/>
    <lineage>
        <taxon>Eukaryota</taxon>
        <taxon>Fungi</taxon>
        <taxon>Fungi incertae sedis</taxon>
        <taxon>Zoopagomycota</taxon>
        <taxon>Entomophthoromycotina</taxon>
        <taxon>Basidiobolomycetes</taxon>
        <taxon>Basidiobolales</taxon>
        <taxon>Basidiobolaceae</taxon>
        <taxon>Basidiobolus</taxon>
    </lineage>
</organism>
<comment type="caution">
    <text evidence="9">The sequence shown here is derived from an EMBL/GenBank/DDBJ whole genome shotgun (WGS) entry which is preliminary data.</text>
</comment>
<evidence type="ECO:0000256" key="8">
    <source>
        <dbReference type="SAM" id="Phobius"/>
    </source>
</evidence>
<dbReference type="Pfam" id="PF06699">
    <property type="entry name" value="PIG-F"/>
    <property type="match status" value="1"/>
</dbReference>